<dbReference type="GO" id="GO:0000155">
    <property type="term" value="F:phosphorelay sensor kinase activity"/>
    <property type="evidence" value="ECO:0007669"/>
    <property type="project" value="InterPro"/>
</dbReference>
<feature type="transmembrane region" description="Helical" evidence="9">
    <location>
        <begin position="65"/>
        <end position="82"/>
    </location>
</feature>
<dbReference type="InterPro" id="IPR050482">
    <property type="entry name" value="Sensor_HK_TwoCompSys"/>
</dbReference>
<accession>A0A498DCN0</accession>
<keyword evidence="9" id="KW-0472">Membrane</keyword>
<evidence type="ECO:0000256" key="5">
    <source>
        <dbReference type="ARBA" id="ARBA00022741"/>
    </source>
</evidence>
<keyword evidence="7" id="KW-0067">ATP-binding</keyword>
<reference evidence="11 12" key="1">
    <citation type="submission" date="2018-10" db="EMBL/GenBank/DDBJ databases">
        <title>Oceanobacillus sp. YLB-02 draft genome.</title>
        <authorList>
            <person name="Yu L."/>
        </authorList>
    </citation>
    <scope>NUCLEOTIDE SEQUENCE [LARGE SCALE GENOMIC DNA]</scope>
    <source>
        <strain evidence="11 12">YLB-02</strain>
    </source>
</reference>
<sequence length="332" mass="38428">MLAFAIALGLFFFLSTHKAMLWNYASIQLILLLHFIFFTEQAAFTILLALFLAIDSSIQLTEKEYIRFWILTMVLILFMMIWQSRIQLENLLVISFVFILLFKINRMQRDRLEQIEIYEEVAGEYRRLKRLSLGLEQQARLEERTRIARDIHDSVGHRLTALIMKLEMLSIQNNTVAYDELKELAKASLEETRDAVKALQAEDNEGISTVVNLIRKLEAESHLLVQFTMKQGVLSIPLSNVKNVVLYRIIQESLTNAMRHAGAREVYVTLGKSAIGDLSFEVKNRVFEPRKWSYGFGLSNMKKRVEEVHGMISIYQTEEMFIVAGTIPREGE</sequence>
<dbReference type="Gene3D" id="1.20.5.1930">
    <property type="match status" value="1"/>
</dbReference>
<keyword evidence="9" id="KW-1133">Transmembrane helix</keyword>
<feature type="transmembrane region" description="Helical" evidence="9">
    <location>
        <begin position="88"/>
        <end position="104"/>
    </location>
</feature>
<evidence type="ECO:0000256" key="3">
    <source>
        <dbReference type="ARBA" id="ARBA00022553"/>
    </source>
</evidence>
<evidence type="ECO:0000256" key="1">
    <source>
        <dbReference type="ARBA" id="ARBA00000085"/>
    </source>
</evidence>
<comment type="catalytic activity">
    <reaction evidence="1">
        <text>ATP + protein L-histidine = ADP + protein N-phospho-L-histidine.</text>
        <dbReference type="EC" id="2.7.13.3"/>
    </reaction>
</comment>
<evidence type="ECO:0000256" key="6">
    <source>
        <dbReference type="ARBA" id="ARBA00022777"/>
    </source>
</evidence>
<keyword evidence="8" id="KW-0902">Two-component regulatory system</keyword>
<evidence type="ECO:0000259" key="10">
    <source>
        <dbReference type="Pfam" id="PF07730"/>
    </source>
</evidence>
<evidence type="ECO:0000256" key="8">
    <source>
        <dbReference type="ARBA" id="ARBA00023012"/>
    </source>
</evidence>
<dbReference type="Gene3D" id="3.30.565.10">
    <property type="entry name" value="Histidine kinase-like ATPase, C-terminal domain"/>
    <property type="match status" value="1"/>
</dbReference>
<evidence type="ECO:0000256" key="7">
    <source>
        <dbReference type="ARBA" id="ARBA00022840"/>
    </source>
</evidence>
<protein>
    <recommendedName>
        <fullName evidence="2">histidine kinase</fullName>
        <ecNumber evidence="2">2.7.13.3</ecNumber>
    </recommendedName>
</protein>
<dbReference type="GO" id="GO:0016020">
    <property type="term" value="C:membrane"/>
    <property type="evidence" value="ECO:0007669"/>
    <property type="project" value="InterPro"/>
</dbReference>
<dbReference type="OrthoDB" id="199946at2"/>
<evidence type="ECO:0000313" key="12">
    <source>
        <dbReference type="Proteomes" id="UP000270219"/>
    </source>
</evidence>
<dbReference type="GO" id="GO:0046983">
    <property type="term" value="F:protein dimerization activity"/>
    <property type="evidence" value="ECO:0007669"/>
    <property type="project" value="InterPro"/>
</dbReference>
<feature type="transmembrane region" description="Helical" evidence="9">
    <location>
        <begin position="28"/>
        <end position="53"/>
    </location>
</feature>
<dbReference type="Pfam" id="PF07730">
    <property type="entry name" value="HisKA_3"/>
    <property type="match status" value="1"/>
</dbReference>
<dbReference type="EC" id="2.7.13.3" evidence="2"/>
<dbReference type="PANTHER" id="PTHR24421">
    <property type="entry name" value="NITRATE/NITRITE SENSOR PROTEIN NARX-RELATED"/>
    <property type="match status" value="1"/>
</dbReference>
<dbReference type="Proteomes" id="UP000270219">
    <property type="component" value="Unassembled WGS sequence"/>
</dbReference>
<keyword evidence="12" id="KW-1185">Reference proteome</keyword>
<dbReference type="SUPFAM" id="SSF55874">
    <property type="entry name" value="ATPase domain of HSP90 chaperone/DNA topoisomerase II/histidine kinase"/>
    <property type="match status" value="1"/>
</dbReference>
<organism evidence="11 12">
    <name type="scientific">Oceanobacillus piezotolerans</name>
    <dbReference type="NCBI Taxonomy" id="2448030"/>
    <lineage>
        <taxon>Bacteria</taxon>
        <taxon>Bacillati</taxon>
        <taxon>Bacillota</taxon>
        <taxon>Bacilli</taxon>
        <taxon>Bacillales</taxon>
        <taxon>Bacillaceae</taxon>
        <taxon>Oceanobacillus</taxon>
    </lineage>
</organism>
<keyword evidence="9" id="KW-0812">Transmembrane</keyword>
<keyword evidence="3" id="KW-0597">Phosphoprotein</keyword>
<keyword evidence="6 11" id="KW-0418">Kinase</keyword>
<feature type="domain" description="Signal transduction histidine kinase subgroup 3 dimerisation and phosphoacceptor" evidence="10">
    <location>
        <begin position="143"/>
        <end position="202"/>
    </location>
</feature>
<evidence type="ECO:0000256" key="2">
    <source>
        <dbReference type="ARBA" id="ARBA00012438"/>
    </source>
</evidence>
<dbReference type="InterPro" id="IPR036890">
    <property type="entry name" value="HATPase_C_sf"/>
</dbReference>
<keyword evidence="5" id="KW-0547">Nucleotide-binding</keyword>
<comment type="caution">
    <text evidence="11">The sequence shown here is derived from an EMBL/GenBank/DDBJ whole genome shotgun (WGS) entry which is preliminary data.</text>
</comment>
<keyword evidence="4" id="KW-0808">Transferase</keyword>
<dbReference type="CDD" id="cd16917">
    <property type="entry name" value="HATPase_UhpB-NarQ-NarX-like"/>
    <property type="match status" value="1"/>
</dbReference>
<dbReference type="EMBL" id="RCHR01000003">
    <property type="protein sequence ID" value="RLL45503.1"/>
    <property type="molecule type" value="Genomic_DNA"/>
</dbReference>
<dbReference type="AlphaFoldDB" id="A0A498DCN0"/>
<dbReference type="PANTHER" id="PTHR24421:SF10">
    <property type="entry name" value="NITRATE_NITRITE SENSOR PROTEIN NARQ"/>
    <property type="match status" value="1"/>
</dbReference>
<gene>
    <name evidence="11" type="ORF">D8M04_08690</name>
</gene>
<dbReference type="GO" id="GO:0005524">
    <property type="term" value="F:ATP binding"/>
    <property type="evidence" value="ECO:0007669"/>
    <property type="project" value="UniProtKB-KW"/>
</dbReference>
<dbReference type="InterPro" id="IPR011712">
    <property type="entry name" value="Sig_transdc_His_kin_sub3_dim/P"/>
</dbReference>
<evidence type="ECO:0000256" key="9">
    <source>
        <dbReference type="SAM" id="Phobius"/>
    </source>
</evidence>
<name>A0A498DCN0_9BACI</name>
<evidence type="ECO:0000256" key="4">
    <source>
        <dbReference type="ARBA" id="ARBA00022679"/>
    </source>
</evidence>
<proteinExistence type="predicted"/>
<evidence type="ECO:0000313" key="11">
    <source>
        <dbReference type="EMBL" id="RLL45503.1"/>
    </source>
</evidence>